<accession>A0A1S7UI76</accession>
<dbReference type="Proteomes" id="UP000054516">
    <property type="component" value="Unassembled WGS sequence"/>
</dbReference>
<organism evidence="1">
    <name type="scientific">Rosellinia necatrix</name>
    <name type="common">White root-rot fungus</name>
    <dbReference type="NCBI Taxonomy" id="77044"/>
    <lineage>
        <taxon>Eukaryota</taxon>
        <taxon>Fungi</taxon>
        <taxon>Dikarya</taxon>
        <taxon>Ascomycota</taxon>
        <taxon>Pezizomycotina</taxon>
        <taxon>Sordariomycetes</taxon>
        <taxon>Xylariomycetidae</taxon>
        <taxon>Xylariales</taxon>
        <taxon>Xylariaceae</taxon>
        <taxon>Rosellinia</taxon>
    </lineage>
</organism>
<dbReference type="OrthoDB" id="3510794at2759"/>
<name>A0A1S7UI76_ROSNE</name>
<dbReference type="EMBL" id="DF977446">
    <property type="protein sequence ID" value="GAP82581.2"/>
    <property type="molecule type" value="Genomic_DNA"/>
</dbReference>
<dbReference type="STRING" id="77044.A0A1S7UI76"/>
<protein>
    <submittedName>
        <fullName evidence="1">Uncharacterized protein</fullName>
    </submittedName>
</protein>
<gene>
    <name evidence="1" type="ORF">SAMD00023353_0101210</name>
</gene>
<dbReference type="AlphaFoldDB" id="A0A1S7UI76"/>
<reference evidence="1" key="1">
    <citation type="submission" date="2016-03" db="EMBL/GenBank/DDBJ databases">
        <title>Draft genome sequence of Rosellinia necatrix.</title>
        <authorList>
            <person name="Kanematsu S."/>
        </authorList>
    </citation>
    <scope>NUCLEOTIDE SEQUENCE [LARGE SCALE GENOMIC DNA]</scope>
    <source>
        <strain evidence="1">W97</strain>
    </source>
</reference>
<proteinExistence type="predicted"/>
<dbReference type="OMA" id="WEDSEHE"/>
<sequence>MDEEEAYLKYADWLIMQRRGRRRIQKAYKNPAALAKFLADIPPPRPVVLRPRHDEIRPALDSLPAYCAPANMSACLPSNTPLGFSFLGSFPPEIRNAVYQYVIHYPTCRELFDAYYDQVDTFRARNGSSLPCRFAIRLHTPTILLLCKQITREALTVLRLRPFVLDRIPPWIMGHPRPLPLTSFLSKRTLQNLRFVEIKLSLGDGESSLSGRVWFQLLEDIFRAWSGKNSLIRLKVMIKVSNLNVHRLWVFELRNYTDIVKMIDNFAFKHGSRPDLVQYEHWVLDYNYAYKCGFRNPLIRQHPDPHIWQGSILEWV</sequence>
<evidence type="ECO:0000313" key="1">
    <source>
        <dbReference type="EMBL" id="GAP82581.2"/>
    </source>
</evidence>
<evidence type="ECO:0000313" key="2">
    <source>
        <dbReference type="Proteomes" id="UP000054516"/>
    </source>
</evidence>
<keyword evidence="2" id="KW-1185">Reference proteome</keyword>